<evidence type="ECO:0000259" key="1">
    <source>
        <dbReference type="Pfam" id="PF18643"/>
    </source>
</evidence>
<dbReference type="CDD" id="cd22313">
    <property type="entry name" value="BsaWI-like"/>
    <property type="match status" value="1"/>
</dbReference>
<dbReference type="OrthoDB" id="3034688at2"/>
<dbReference type="EMBL" id="SBIW01000002">
    <property type="protein sequence ID" value="RWY55842.1"/>
    <property type="molecule type" value="Genomic_DNA"/>
</dbReference>
<feature type="domain" description="BsaWI restriction endonuclease type 2" evidence="1">
    <location>
        <begin position="151"/>
        <end position="244"/>
    </location>
</feature>
<gene>
    <name evidence="2" type="ORF">EPL05_05585</name>
</gene>
<dbReference type="InterPro" id="IPR041551">
    <property type="entry name" value="RE_BsaWI"/>
</dbReference>
<dbReference type="RefSeq" id="WP_128532921.1">
    <property type="nucleotide sequence ID" value="NZ_SBIW01000002.1"/>
</dbReference>
<keyword evidence="3" id="KW-1185">Reference proteome</keyword>
<sequence>MMQVKDFCESQYEILFQLNYELLKLKSSKRKIKNIDKLDEEIKIQARKHAIQETVREALLQFPNIEPAEIWKYIYVAHVNHRSGETDSEKIKQIIAADQSWKKSSGHAFESMIKDMANPHLARYSLKIFLQKDITVLLKERKIVNDPEDITIIQGLTKTDIFDLFIGINLDSDTYKIFGVIQSKTSIRERVSKDREPSQKAMANFFLSIAIVLDGDFLKLPKFKSMVNGTTTEYDINGWHAMYVFSNNKTYEADRIFTFDSKMATFITHMISASQFWIKSRQRFNHSWRPPLTEPLI</sequence>
<evidence type="ECO:0000313" key="3">
    <source>
        <dbReference type="Proteomes" id="UP000286701"/>
    </source>
</evidence>
<organism evidence="2 3">
    <name type="scientific">Mucilaginibacter gilvus</name>
    <dbReference type="NCBI Taxonomy" id="2305909"/>
    <lineage>
        <taxon>Bacteria</taxon>
        <taxon>Pseudomonadati</taxon>
        <taxon>Bacteroidota</taxon>
        <taxon>Sphingobacteriia</taxon>
        <taxon>Sphingobacteriales</taxon>
        <taxon>Sphingobacteriaceae</taxon>
        <taxon>Mucilaginibacter</taxon>
    </lineage>
</organism>
<evidence type="ECO:0000313" key="2">
    <source>
        <dbReference type="EMBL" id="RWY55842.1"/>
    </source>
</evidence>
<comment type="caution">
    <text evidence="2">The sequence shown here is derived from an EMBL/GenBank/DDBJ whole genome shotgun (WGS) entry which is preliminary data.</text>
</comment>
<proteinExistence type="predicted"/>
<reference evidence="2 3" key="1">
    <citation type="submission" date="2019-01" db="EMBL/GenBank/DDBJ databases">
        <title>Mucilaginibacter antarcticum sp. nov., isolated from antarctic soil.</title>
        <authorList>
            <person name="Yan Y.-Q."/>
            <person name="Du Z.-J."/>
        </authorList>
    </citation>
    <scope>NUCLEOTIDE SEQUENCE [LARGE SCALE GENOMIC DNA]</scope>
    <source>
        <strain evidence="2 3">F01003</strain>
    </source>
</reference>
<protein>
    <recommendedName>
        <fullName evidence="1">BsaWI restriction endonuclease type 2 domain-containing protein</fullName>
    </recommendedName>
</protein>
<dbReference type="Proteomes" id="UP000286701">
    <property type="component" value="Unassembled WGS sequence"/>
</dbReference>
<name>A0A444MT93_9SPHI</name>
<dbReference type="AlphaFoldDB" id="A0A444MT93"/>
<accession>A0A444MT93</accession>
<dbReference type="Pfam" id="PF18643">
    <property type="entry name" value="RE_BsaWI"/>
    <property type="match status" value="1"/>
</dbReference>